<dbReference type="EMBL" id="BAAAXF010000074">
    <property type="protein sequence ID" value="GAA3503471.1"/>
    <property type="molecule type" value="Genomic_DNA"/>
</dbReference>
<sequence>MPLPPARSPGRWSQRGTASTMPVIFPAGSARYGERIFVQWPRIRSVGQFKVALDSGRRAV</sequence>
<dbReference type="Proteomes" id="UP001501455">
    <property type="component" value="Unassembled WGS sequence"/>
</dbReference>
<evidence type="ECO:0000313" key="2">
    <source>
        <dbReference type="Proteomes" id="UP001501455"/>
    </source>
</evidence>
<protein>
    <submittedName>
        <fullName evidence="1">Uncharacterized protein</fullName>
    </submittedName>
</protein>
<evidence type="ECO:0000313" key="1">
    <source>
        <dbReference type="EMBL" id="GAA3503471.1"/>
    </source>
</evidence>
<keyword evidence="2" id="KW-1185">Reference proteome</keyword>
<name>A0ABP6UB75_9ACTN</name>
<comment type="caution">
    <text evidence="1">The sequence shown here is derived from an EMBL/GenBank/DDBJ whole genome shotgun (WGS) entry which is preliminary data.</text>
</comment>
<dbReference type="RefSeq" id="WP_425588113.1">
    <property type="nucleotide sequence ID" value="NZ_BAAAXF010000074.1"/>
</dbReference>
<accession>A0ABP6UB75</accession>
<organism evidence="1 2">
    <name type="scientific">Streptomyces prasinosporus</name>
    <dbReference type="NCBI Taxonomy" id="68256"/>
    <lineage>
        <taxon>Bacteria</taxon>
        <taxon>Bacillati</taxon>
        <taxon>Actinomycetota</taxon>
        <taxon>Actinomycetes</taxon>
        <taxon>Kitasatosporales</taxon>
        <taxon>Streptomycetaceae</taxon>
        <taxon>Streptomyces</taxon>
        <taxon>Streptomyces albogriseolus group</taxon>
    </lineage>
</organism>
<reference evidence="2" key="1">
    <citation type="journal article" date="2019" name="Int. J. Syst. Evol. Microbiol.">
        <title>The Global Catalogue of Microorganisms (GCM) 10K type strain sequencing project: providing services to taxonomists for standard genome sequencing and annotation.</title>
        <authorList>
            <consortium name="The Broad Institute Genomics Platform"/>
            <consortium name="The Broad Institute Genome Sequencing Center for Infectious Disease"/>
            <person name="Wu L."/>
            <person name="Ma J."/>
        </authorList>
    </citation>
    <scope>NUCLEOTIDE SEQUENCE [LARGE SCALE GENOMIC DNA]</scope>
    <source>
        <strain evidence="2">JCM 4816</strain>
    </source>
</reference>
<gene>
    <name evidence="1" type="ORF">GCM10019016_105810</name>
</gene>
<proteinExistence type="predicted"/>